<evidence type="ECO:0000313" key="3">
    <source>
        <dbReference type="EMBL" id="MFB5191739.1"/>
    </source>
</evidence>
<dbReference type="Proteomes" id="UP001579974">
    <property type="component" value="Unassembled WGS sequence"/>
</dbReference>
<keyword evidence="1" id="KW-0175">Coiled coil</keyword>
<evidence type="ECO:0008006" key="5">
    <source>
        <dbReference type="Google" id="ProtNLM"/>
    </source>
</evidence>
<protein>
    <recommendedName>
        <fullName evidence="5">BZIP domain-containing protein</fullName>
    </recommendedName>
</protein>
<gene>
    <name evidence="3" type="ORF">KKP3000_000518</name>
</gene>
<sequence length="163" mass="18475">MARFERLRWVPMLIRAYYEAQARTSKQSVSEPLVQLPPIETSQKVRLATVHRGKSMRTAARVPVNRSKKSTHTTTKHASNRRLTTTAANRRLLEELQSANRKLEELTALQQQIRDIGTSLDGFHKEISELKTKAVESQSRRSPDSFSGGPMALPHMDAPPYVQ</sequence>
<dbReference type="RefSeq" id="WP_275474122.1">
    <property type="nucleotide sequence ID" value="NZ_CP162940.1"/>
</dbReference>
<reference evidence="3 4" key="1">
    <citation type="journal article" date="2024" name="Int. J. Mol. Sci.">
        <title>Exploration of Alicyclobacillus spp. Genome in Search of Antibiotic Resistance.</title>
        <authorList>
            <person name="Bucka-Kolendo J."/>
            <person name="Kiousi D.E."/>
            <person name="Dekowska A."/>
            <person name="Mikolajczuk-Szczyrba A."/>
            <person name="Karadedos D.M."/>
            <person name="Michael P."/>
            <person name="Galanis A."/>
            <person name="Sokolowska B."/>
        </authorList>
    </citation>
    <scope>NUCLEOTIDE SEQUENCE [LARGE SCALE GENOMIC DNA]</scope>
    <source>
        <strain evidence="3 4">KKP 3000</strain>
    </source>
</reference>
<feature type="compositionally biased region" description="Basic and acidic residues" evidence="2">
    <location>
        <begin position="131"/>
        <end position="143"/>
    </location>
</feature>
<organism evidence="3 4">
    <name type="scientific">Alicyclobacillus fastidiosus</name>
    <dbReference type="NCBI Taxonomy" id="392011"/>
    <lineage>
        <taxon>Bacteria</taxon>
        <taxon>Bacillati</taxon>
        <taxon>Bacillota</taxon>
        <taxon>Bacilli</taxon>
        <taxon>Bacillales</taxon>
        <taxon>Alicyclobacillaceae</taxon>
        <taxon>Alicyclobacillus</taxon>
    </lineage>
</organism>
<evidence type="ECO:0000256" key="1">
    <source>
        <dbReference type="SAM" id="Coils"/>
    </source>
</evidence>
<dbReference type="EMBL" id="JBDXSU010000013">
    <property type="protein sequence ID" value="MFB5191739.1"/>
    <property type="molecule type" value="Genomic_DNA"/>
</dbReference>
<feature type="coiled-coil region" evidence="1">
    <location>
        <begin position="89"/>
        <end position="116"/>
    </location>
</feature>
<evidence type="ECO:0000313" key="4">
    <source>
        <dbReference type="Proteomes" id="UP001579974"/>
    </source>
</evidence>
<evidence type="ECO:0000256" key="2">
    <source>
        <dbReference type="SAM" id="MobiDB-lite"/>
    </source>
</evidence>
<feature type="region of interest" description="Disordered" evidence="2">
    <location>
        <begin position="131"/>
        <end position="163"/>
    </location>
</feature>
<feature type="compositionally biased region" description="Basic residues" evidence="2">
    <location>
        <begin position="66"/>
        <end position="80"/>
    </location>
</feature>
<comment type="caution">
    <text evidence="3">The sequence shown here is derived from an EMBL/GenBank/DDBJ whole genome shotgun (WGS) entry which is preliminary data.</text>
</comment>
<keyword evidence="4" id="KW-1185">Reference proteome</keyword>
<accession>A0ABV5AHJ9</accession>
<feature type="region of interest" description="Disordered" evidence="2">
    <location>
        <begin position="62"/>
        <end position="81"/>
    </location>
</feature>
<name>A0ABV5AHJ9_9BACL</name>
<proteinExistence type="predicted"/>